<gene>
    <name evidence="1" type="ORF">IPOD504_LOCUS8181</name>
</gene>
<reference evidence="1" key="1">
    <citation type="submission" date="2022-03" db="EMBL/GenBank/DDBJ databases">
        <authorList>
            <person name="Martin H S."/>
        </authorList>
    </citation>
    <scope>NUCLEOTIDE SEQUENCE</scope>
</reference>
<dbReference type="EMBL" id="OW152832">
    <property type="protein sequence ID" value="CAH2052341.1"/>
    <property type="molecule type" value="Genomic_DNA"/>
</dbReference>
<accession>A0ABN8IAT0</accession>
<evidence type="ECO:0000313" key="1">
    <source>
        <dbReference type="EMBL" id="CAH2052341.1"/>
    </source>
</evidence>
<proteinExistence type="predicted"/>
<dbReference type="Proteomes" id="UP000837857">
    <property type="component" value="Chromosome 20"/>
</dbReference>
<protein>
    <submittedName>
        <fullName evidence="1">Uncharacterized protein</fullName>
    </submittedName>
</protein>
<name>A0ABN8IAT0_9NEOP</name>
<feature type="non-terminal residue" evidence="1">
    <location>
        <position position="141"/>
    </location>
</feature>
<sequence length="141" mass="15745">MKPPRVRAPNARLMEARGTNPAERSPSMNNGCAGIPCTVPSRLIYAARRASGSPRGTRIRRSAPTYTPGGVIFFAPAQIQRHRDVTCRPDLDKGLCAIAHERTLTDRPITLVWHGNLRVERFQDSLLPLWRHAMPPAMQKD</sequence>
<evidence type="ECO:0000313" key="2">
    <source>
        <dbReference type="Proteomes" id="UP000837857"/>
    </source>
</evidence>
<keyword evidence="2" id="KW-1185">Reference proteome</keyword>
<organism evidence="1 2">
    <name type="scientific">Iphiclides podalirius</name>
    <name type="common">scarce swallowtail</name>
    <dbReference type="NCBI Taxonomy" id="110791"/>
    <lineage>
        <taxon>Eukaryota</taxon>
        <taxon>Metazoa</taxon>
        <taxon>Ecdysozoa</taxon>
        <taxon>Arthropoda</taxon>
        <taxon>Hexapoda</taxon>
        <taxon>Insecta</taxon>
        <taxon>Pterygota</taxon>
        <taxon>Neoptera</taxon>
        <taxon>Endopterygota</taxon>
        <taxon>Lepidoptera</taxon>
        <taxon>Glossata</taxon>
        <taxon>Ditrysia</taxon>
        <taxon>Papilionoidea</taxon>
        <taxon>Papilionidae</taxon>
        <taxon>Papilioninae</taxon>
        <taxon>Iphiclides</taxon>
    </lineage>
</organism>